<dbReference type="NCBIfam" id="TIGR02251">
    <property type="entry name" value="HIF-SF_euk"/>
    <property type="match status" value="1"/>
</dbReference>
<feature type="non-terminal residue" evidence="4">
    <location>
        <position position="1"/>
    </location>
</feature>
<dbReference type="AlphaFoldDB" id="A0AB40CZP2"/>
<protein>
    <submittedName>
        <fullName evidence="4">LOW QUALITY PROTEIN: probable C-terminal domain small phosphatase</fullName>
    </submittedName>
</protein>
<proteinExistence type="predicted"/>
<evidence type="ECO:0000313" key="4">
    <source>
        <dbReference type="RefSeq" id="XP_039144020.1"/>
    </source>
</evidence>
<feature type="domain" description="FCP1 homology" evidence="2">
    <location>
        <begin position="98"/>
        <end position="258"/>
    </location>
</feature>
<gene>
    <name evidence="4" type="primary">LOC120281200</name>
</gene>
<dbReference type="FunFam" id="3.40.50.1000:FF:000093">
    <property type="entry name" value="NLI interacting factor-like phosphatase family protein"/>
    <property type="match status" value="1"/>
</dbReference>
<reference evidence="4" key="1">
    <citation type="submission" date="2025-08" db="UniProtKB">
        <authorList>
            <consortium name="RefSeq"/>
        </authorList>
    </citation>
    <scope>IDENTIFICATION</scope>
</reference>
<dbReference type="Pfam" id="PF03031">
    <property type="entry name" value="NIF"/>
    <property type="match status" value="1"/>
</dbReference>
<evidence type="ECO:0000256" key="1">
    <source>
        <dbReference type="SAM" id="MobiDB-lite"/>
    </source>
</evidence>
<sequence>NGFQDLQKEKGNSEEAQPEAPPAPTQEISLSNLSPPPPPPIASSIDRSLRSCRRHLLKLFTRLAVLGTPTKLPRKPGGYRRLTPLSDEPLLYPLENTANERKKTIILDLDETLVHSQTDPPPAKYDFTVHPMIDGRIMTFYVLKRPGVDEFLKAISKSFEAVIFTAGLKEYASLVLNQLDPSGELISHRLYRDSCREMDGQIVKDLAGVGRVLDQVVIVDDNPNAYALQPENALPVSPFVDDLGDRELWRVMEFLDVGLHRCEDVRDSIALVSRRRYAGGEG</sequence>
<dbReference type="InterPro" id="IPR004274">
    <property type="entry name" value="FCP1_dom"/>
</dbReference>
<feature type="region of interest" description="Disordered" evidence="1">
    <location>
        <begin position="1"/>
        <end position="45"/>
    </location>
</feature>
<dbReference type="SMART" id="SM00577">
    <property type="entry name" value="CPDc"/>
    <property type="match status" value="1"/>
</dbReference>
<dbReference type="InterPro" id="IPR036412">
    <property type="entry name" value="HAD-like_sf"/>
</dbReference>
<dbReference type="GO" id="GO:0016791">
    <property type="term" value="F:phosphatase activity"/>
    <property type="evidence" value="ECO:0007669"/>
    <property type="project" value="InterPro"/>
</dbReference>
<dbReference type="PANTHER" id="PTHR12210">
    <property type="entry name" value="DULLARD PROTEIN PHOSPHATASE"/>
    <property type="match status" value="1"/>
</dbReference>
<keyword evidence="3" id="KW-1185">Reference proteome</keyword>
<dbReference type="CDD" id="cd07521">
    <property type="entry name" value="HAD_FCP1-like"/>
    <property type="match status" value="1"/>
</dbReference>
<dbReference type="InterPro" id="IPR023214">
    <property type="entry name" value="HAD_sf"/>
</dbReference>
<evidence type="ECO:0000313" key="3">
    <source>
        <dbReference type="Proteomes" id="UP001515500"/>
    </source>
</evidence>
<dbReference type="PROSITE" id="PS50969">
    <property type="entry name" value="FCP1"/>
    <property type="match status" value="1"/>
</dbReference>
<dbReference type="Gene3D" id="3.40.50.1000">
    <property type="entry name" value="HAD superfamily/HAD-like"/>
    <property type="match status" value="1"/>
</dbReference>
<dbReference type="SUPFAM" id="SSF56784">
    <property type="entry name" value="HAD-like"/>
    <property type="match status" value="1"/>
</dbReference>
<evidence type="ECO:0000259" key="2">
    <source>
        <dbReference type="PROSITE" id="PS50969"/>
    </source>
</evidence>
<dbReference type="Proteomes" id="UP001515500">
    <property type="component" value="Chromosome 17"/>
</dbReference>
<accession>A0AB40CZP2</accession>
<feature type="compositionally biased region" description="Basic and acidic residues" evidence="1">
    <location>
        <begin position="1"/>
        <end position="13"/>
    </location>
</feature>
<dbReference type="RefSeq" id="XP_039144020.1">
    <property type="nucleotide sequence ID" value="XM_039288086.1"/>
</dbReference>
<organism evidence="3 4">
    <name type="scientific">Dioscorea cayennensis subsp. rotundata</name>
    <name type="common">White Guinea yam</name>
    <name type="synonym">Dioscorea rotundata</name>
    <dbReference type="NCBI Taxonomy" id="55577"/>
    <lineage>
        <taxon>Eukaryota</taxon>
        <taxon>Viridiplantae</taxon>
        <taxon>Streptophyta</taxon>
        <taxon>Embryophyta</taxon>
        <taxon>Tracheophyta</taxon>
        <taxon>Spermatophyta</taxon>
        <taxon>Magnoliopsida</taxon>
        <taxon>Liliopsida</taxon>
        <taxon>Dioscoreales</taxon>
        <taxon>Dioscoreaceae</taxon>
        <taxon>Dioscorea</taxon>
    </lineage>
</organism>
<name>A0AB40CZP2_DIOCR</name>
<dbReference type="InterPro" id="IPR050365">
    <property type="entry name" value="TIM50"/>
</dbReference>
<dbReference type="InterPro" id="IPR011948">
    <property type="entry name" value="Dullard_phosphatase"/>
</dbReference>
<dbReference type="GeneID" id="120281200"/>